<dbReference type="EMBL" id="PEBK01000002">
    <property type="protein sequence ID" value="PJM75913.1"/>
    <property type="molecule type" value="Genomic_DNA"/>
</dbReference>
<evidence type="ECO:0000313" key="2">
    <source>
        <dbReference type="Proteomes" id="UP000231451"/>
    </source>
</evidence>
<accession>A0A2M9HGJ9</accession>
<dbReference type="OrthoDB" id="2295218at2"/>
<reference evidence="1 2" key="1">
    <citation type="submission" date="2017-10" db="EMBL/GenBank/DDBJ databases">
        <title>Draft genome sequences of strains TRE 1, TRE 9, TRE H and TRI 7, isolated from tamarins, belonging to four potential novel Bifidobacterium species.</title>
        <authorList>
            <person name="Mattarelli P."/>
            <person name="Modesto M."/>
            <person name="Puglisi E."/>
            <person name="Morelli L."/>
            <person name="Spezio C."/>
            <person name="Bonetti A."/>
            <person name="Sandri C."/>
        </authorList>
    </citation>
    <scope>NUCLEOTIDE SEQUENCE [LARGE SCALE GENOMIC DNA]</scope>
    <source>
        <strain evidence="2">TRI7</strain>
    </source>
</reference>
<keyword evidence="2" id="KW-1185">Reference proteome</keyword>
<proteinExistence type="predicted"/>
<dbReference type="AlphaFoldDB" id="A0A2M9HGJ9"/>
<comment type="caution">
    <text evidence="1">The sequence shown here is derived from an EMBL/GenBank/DDBJ whole genome shotgun (WGS) entry which is preliminary data.</text>
</comment>
<evidence type="ECO:0000313" key="1">
    <source>
        <dbReference type="EMBL" id="PJM75913.1"/>
    </source>
</evidence>
<protein>
    <submittedName>
        <fullName evidence="1">Uncharacterized protein</fullName>
    </submittedName>
</protein>
<organism evidence="1 2">
    <name type="scientific">Bifidobacterium simiarum</name>
    <dbReference type="NCBI Taxonomy" id="2045441"/>
    <lineage>
        <taxon>Bacteria</taxon>
        <taxon>Bacillati</taxon>
        <taxon>Actinomycetota</taxon>
        <taxon>Actinomycetes</taxon>
        <taxon>Bifidobacteriales</taxon>
        <taxon>Bifidobacteriaceae</taxon>
        <taxon>Bifidobacterium</taxon>
    </lineage>
</organism>
<dbReference type="RefSeq" id="WP_100512447.1">
    <property type="nucleotide sequence ID" value="NZ_PEBK01000002.1"/>
</dbReference>
<name>A0A2M9HGJ9_9BIFI</name>
<dbReference type="Proteomes" id="UP000231451">
    <property type="component" value="Unassembled WGS sequence"/>
</dbReference>
<sequence>MIHHVTDKAFKDLALTNMRLLERLAPMQSDIEDLIKRICTKKGTFDEVQYRKKLQARQQVIEKTTYGDMASWAYWGSTYPDVEPPAEYVEACNRDRDDSDKQTLVELQYDLLKDRLNADFIIVGVNWGGDEQKLYGGKGPTMFRNYHSKSVTPFYGRKDKERWTRLFERTPLEGSYMTDAFKGVASTTSANLPVGLTRTPIG</sequence>
<gene>
    <name evidence="1" type="ORF">CSQ87_03400</name>
</gene>